<reference evidence="1 2" key="1">
    <citation type="journal article" date="2012" name="J. Virol.">
        <title>The Complete Genome Sequence of Bacteriophage CP21 Reveals Modular Shuffling in Campylobacter Group II Phages.</title>
        <authorList>
            <person name="Hammerl J.A."/>
            <person name="Jackel C."/>
            <person name="Reetz J."/>
            <person name="Hertwig S."/>
        </authorList>
    </citation>
    <scope>NUCLEOTIDE SEQUENCE [LARGE SCALE GENOMIC DNA]</scope>
</reference>
<dbReference type="EMBL" id="HE815464">
    <property type="protein sequence ID" value="CCH63516.1"/>
    <property type="molecule type" value="Genomic_DNA"/>
</dbReference>
<dbReference type="RefSeq" id="YP_007005124.1">
    <property type="nucleotide sequence ID" value="NC_019507.1"/>
</dbReference>
<evidence type="ECO:0000313" key="1">
    <source>
        <dbReference type="EMBL" id="CCH63516.1"/>
    </source>
</evidence>
<keyword evidence="2" id="KW-1185">Reference proteome</keyword>
<protein>
    <submittedName>
        <fullName evidence="1">Uncharacterized protein</fullName>
    </submittedName>
</protein>
<dbReference type="Proteomes" id="UP000050571">
    <property type="component" value="Segment"/>
</dbReference>
<accession>I7KII7</accession>
<proteinExistence type="predicted"/>
<gene>
    <name evidence="1" type="primary">CP21_054</name>
</gene>
<sequence length="93" mass="11061">MTSSTAFYYYKNKKDIKKDLKNGTFLNIIHKGDSYGNNLWNFLYSKDYIMEDPDRINVSLSYKDVCELSKESYDLKEVKTAMDKHKAKFVYFN</sequence>
<evidence type="ECO:0000313" key="2">
    <source>
        <dbReference type="Proteomes" id="UP000050571"/>
    </source>
</evidence>
<dbReference type="KEGG" id="vg:14010864"/>
<dbReference type="GeneID" id="14010864"/>
<name>I7KII7_9CAUD</name>
<organism evidence="1 2">
    <name type="scientific">Campylobacter phage CP21</name>
    <dbReference type="NCBI Taxonomy" id="2881391"/>
    <lineage>
        <taxon>Viruses</taxon>
        <taxon>Duplodnaviria</taxon>
        <taxon>Heunggongvirae</taxon>
        <taxon>Uroviricota</taxon>
        <taxon>Caudoviricetes</taxon>
        <taxon>Connertonviridae</taxon>
        <taxon>Firehammervirus</taxon>
        <taxon>Firehammervirus CP21</taxon>
    </lineage>
</organism>